<name>A0A6G8Q8W6_9ACTN</name>
<keyword evidence="2" id="KW-1185">Reference proteome</keyword>
<dbReference type="EMBL" id="CP045119">
    <property type="protein sequence ID" value="QIN82757.1"/>
    <property type="molecule type" value="Genomic_DNA"/>
</dbReference>
<organism evidence="1 2">
    <name type="scientific">Rubrobacter tropicus</name>
    <dbReference type="NCBI Taxonomy" id="2653851"/>
    <lineage>
        <taxon>Bacteria</taxon>
        <taxon>Bacillati</taxon>
        <taxon>Actinomycetota</taxon>
        <taxon>Rubrobacteria</taxon>
        <taxon>Rubrobacterales</taxon>
        <taxon>Rubrobacteraceae</taxon>
        <taxon>Rubrobacter</taxon>
    </lineage>
</organism>
<proteinExistence type="predicted"/>
<dbReference type="RefSeq" id="WP_166175402.1">
    <property type="nucleotide sequence ID" value="NZ_CP045119.1"/>
</dbReference>
<evidence type="ECO:0000313" key="1">
    <source>
        <dbReference type="EMBL" id="QIN82757.1"/>
    </source>
</evidence>
<accession>A0A6G8Q8W6</accession>
<reference evidence="1 2" key="1">
    <citation type="submission" date="2019-10" db="EMBL/GenBank/DDBJ databases">
        <title>Rubrobacter sp nov SCSIO 52090 isolated from a deep-sea sediment in the South China Sea.</title>
        <authorList>
            <person name="Chen R.W."/>
        </authorList>
    </citation>
    <scope>NUCLEOTIDE SEQUENCE [LARGE SCALE GENOMIC DNA]</scope>
    <source>
        <strain evidence="1 2">SCSIO 52909</strain>
    </source>
</reference>
<dbReference type="KEGG" id="rub:GBA63_08930"/>
<sequence>MNQGANKKREAKLRERCEVLAGVLVSVGGLYHNESTTKDQKAYLETMIGAALWYLPVPKECWTGKISLEAIRAHHPDSGVQRPKLTADHEYPRKIAAGELLGRHAGERAKLSDELLPLYVGKYGRFNYVTPQENRSLMPHQRRSAFVDPATAYLAAGITLVAVTEGELSQIKKRNAAAIARVLQRL</sequence>
<gene>
    <name evidence="1" type="ORF">GBA63_08930</name>
</gene>
<protein>
    <submittedName>
        <fullName evidence="1">Uncharacterized protein</fullName>
    </submittedName>
</protein>
<dbReference type="AlphaFoldDB" id="A0A6G8Q8W6"/>
<dbReference type="Proteomes" id="UP000501452">
    <property type="component" value="Chromosome"/>
</dbReference>
<evidence type="ECO:0000313" key="2">
    <source>
        <dbReference type="Proteomes" id="UP000501452"/>
    </source>
</evidence>